<feature type="compositionally biased region" description="Polar residues" evidence="1">
    <location>
        <begin position="268"/>
        <end position="279"/>
    </location>
</feature>
<feature type="compositionally biased region" description="Low complexity" evidence="1">
    <location>
        <begin position="140"/>
        <end position="152"/>
    </location>
</feature>
<dbReference type="OrthoDB" id="2279208at2759"/>
<name>A0A8H7VCT6_9FUNG</name>
<protein>
    <submittedName>
        <fullName evidence="2">Uncharacterized protein</fullName>
    </submittedName>
</protein>
<feature type="compositionally biased region" description="Pro residues" evidence="1">
    <location>
        <begin position="199"/>
        <end position="215"/>
    </location>
</feature>
<feature type="region of interest" description="Disordered" evidence="1">
    <location>
        <begin position="121"/>
        <end position="335"/>
    </location>
</feature>
<feature type="compositionally biased region" description="Low complexity" evidence="1">
    <location>
        <begin position="160"/>
        <end position="180"/>
    </location>
</feature>
<feature type="region of interest" description="Disordered" evidence="1">
    <location>
        <begin position="365"/>
        <end position="390"/>
    </location>
</feature>
<dbReference type="AlphaFoldDB" id="A0A8H7VCT6"/>
<feature type="compositionally biased region" description="Basic and acidic residues" evidence="1">
    <location>
        <begin position="242"/>
        <end position="259"/>
    </location>
</feature>
<dbReference type="Proteomes" id="UP000646827">
    <property type="component" value="Unassembled WGS sequence"/>
</dbReference>
<feature type="compositionally biased region" description="Low complexity" evidence="1">
    <location>
        <begin position="405"/>
        <end position="426"/>
    </location>
</feature>
<gene>
    <name evidence="2" type="ORF">INT45_012503</name>
</gene>
<feature type="region of interest" description="Disordered" evidence="1">
    <location>
        <begin position="1"/>
        <end position="48"/>
    </location>
</feature>
<organism evidence="2 3">
    <name type="scientific">Circinella minor</name>
    <dbReference type="NCBI Taxonomy" id="1195481"/>
    <lineage>
        <taxon>Eukaryota</taxon>
        <taxon>Fungi</taxon>
        <taxon>Fungi incertae sedis</taxon>
        <taxon>Mucoromycota</taxon>
        <taxon>Mucoromycotina</taxon>
        <taxon>Mucoromycetes</taxon>
        <taxon>Mucorales</taxon>
        <taxon>Lichtheimiaceae</taxon>
        <taxon>Circinella</taxon>
    </lineage>
</organism>
<keyword evidence="3" id="KW-1185">Reference proteome</keyword>
<reference evidence="2 3" key="1">
    <citation type="submission" date="2020-12" db="EMBL/GenBank/DDBJ databases">
        <title>Metabolic potential, ecology and presence of endohyphal bacteria is reflected in genomic diversity of Mucoromycotina.</title>
        <authorList>
            <person name="Muszewska A."/>
            <person name="Okrasinska A."/>
            <person name="Steczkiewicz K."/>
            <person name="Drgas O."/>
            <person name="Orlowska M."/>
            <person name="Perlinska-Lenart U."/>
            <person name="Aleksandrzak-Piekarczyk T."/>
            <person name="Szatraj K."/>
            <person name="Zielenkiewicz U."/>
            <person name="Pilsyk S."/>
            <person name="Malc E."/>
            <person name="Mieczkowski P."/>
            <person name="Kruszewska J.S."/>
            <person name="Biernat P."/>
            <person name="Pawlowska J."/>
        </authorList>
    </citation>
    <scope>NUCLEOTIDE SEQUENCE [LARGE SCALE GENOMIC DNA]</scope>
    <source>
        <strain evidence="2 3">CBS 142.35</strain>
    </source>
</reference>
<evidence type="ECO:0000256" key="1">
    <source>
        <dbReference type="SAM" id="MobiDB-lite"/>
    </source>
</evidence>
<dbReference type="EMBL" id="JAEPRB010000234">
    <property type="protein sequence ID" value="KAG2218361.1"/>
    <property type="molecule type" value="Genomic_DNA"/>
</dbReference>
<feature type="compositionally biased region" description="Basic residues" evidence="1">
    <location>
        <begin position="308"/>
        <end position="317"/>
    </location>
</feature>
<evidence type="ECO:0000313" key="2">
    <source>
        <dbReference type="EMBL" id="KAG2218361.1"/>
    </source>
</evidence>
<feature type="region of interest" description="Disordered" evidence="1">
    <location>
        <begin position="511"/>
        <end position="532"/>
    </location>
</feature>
<feature type="compositionally biased region" description="Basic residues" evidence="1">
    <location>
        <begin position="1"/>
        <end position="10"/>
    </location>
</feature>
<feature type="region of interest" description="Disordered" evidence="1">
    <location>
        <begin position="403"/>
        <end position="426"/>
    </location>
</feature>
<evidence type="ECO:0000313" key="3">
    <source>
        <dbReference type="Proteomes" id="UP000646827"/>
    </source>
</evidence>
<sequence>MTIRGNKRRNTNNSNMNATSSINQQKKQKEQPTKQQRTGPPNVIDEEQQRRIAARAAKAMEKQVRRRRDRRSQFVWGDRKKAVIKRYPDGTQEILVPQNLTPEQEQYEFPPRSRLLKKLASANAERRRMSSMQQQDENEPPSSNSSPFNNDNNNDHIIHNNDPFSTLSSSSYLPSLQQSQPPSPSPSPLTIHSSLHQHQPPPTIQPSIPFSPPKPDQNAMAEWFSSRKPEQQNQRQSRQQQKQKDRQVMDWIRDIENSKSPRKKPTHRTSSISSKRQTPTPISSCSRTSSISLLSSSTVSNTNTNNRIRNRNHRIHHNNNIGSSPLKVSSTSKKIPITAPNSPLLTLVHETPIIQFRSKAGKRWAHASGYAQSPSSLSSPLAPPPEEDSARRHYVPRTLLRRAGARLGPSLPSRPQQTTSSTSSCSLPIHYHEQDQHEEYIIDNEDGNVAHQMRNEWRTCSDNQQRSTDSTTPSNVSGMVKLVGMFHQTLEKQQRLAHKRLQQLESLLKEEKQQREKTEHHHRTSWQRYEQQTKRYSTENSLRHQRLEERVCALEQSISKETLARQQLETSVSKAMEYMSTLESSLNQQKIPQSKNNNNDAHVMQKDVVNVKANLNLINTQQRRPKLGSSVKNNHSTASNNSSNSNKRVVTKATTTPNTTTTTRRRATMTTATTFSSRQQQQQSKSKPTQRSTAK</sequence>
<feature type="compositionally biased region" description="Polar residues" evidence="1">
    <location>
        <begin position="326"/>
        <end position="335"/>
    </location>
</feature>
<proteinExistence type="predicted"/>
<comment type="caution">
    <text evidence="2">The sequence shown here is derived from an EMBL/GenBank/DDBJ whole genome shotgun (WGS) entry which is preliminary data.</text>
</comment>
<feature type="compositionally biased region" description="Low complexity" evidence="1">
    <location>
        <begin position="11"/>
        <end position="25"/>
    </location>
</feature>
<feature type="compositionally biased region" description="Low complexity" evidence="1">
    <location>
        <begin position="231"/>
        <end position="240"/>
    </location>
</feature>
<feature type="region of interest" description="Disordered" evidence="1">
    <location>
        <begin position="618"/>
        <end position="695"/>
    </location>
</feature>
<accession>A0A8H7VCT6</accession>
<feature type="compositionally biased region" description="Low complexity" evidence="1">
    <location>
        <begin position="633"/>
        <end position="695"/>
    </location>
</feature>
<feature type="compositionally biased region" description="Low complexity" evidence="1">
    <location>
        <begin position="280"/>
        <end position="307"/>
    </location>
</feature>
<feature type="region of interest" description="Disordered" evidence="1">
    <location>
        <begin position="54"/>
        <end position="73"/>
    </location>
</feature>